<comment type="similarity">
    <text evidence="1">Belongs to the RelE toxin family.</text>
</comment>
<evidence type="ECO:0000313" key="3">
    <source>
        <dbReference type="EMBL" id="SNS79886.1"/>
    </source>
</evidence>
<organism evidence="3 4">
    <name type="scientific">Ekhidna lutea</name>
    <dbReference type="NCBI Taxonomy" id="447679"/>
    <lineage>
        <taxon>Bacteria</taxon>
        <taxon>Pseudomonadati</taxon>
        <taxon>Bacteroidota</taxon>
        <taxon>Cytophagia</taxon>
        <taxon>Cytophagales</taxon>
        <taxon>Reichenbachiellaceae</taxon>
        <taxon>Ekhidna</taxon>
    </lineage>
</organism>
<dbReference type="Pfam" id="PF05016">
    <property type="entry name" value="ParE_toxin"/>
    <property type="match status" value="1"/>
</dbReference>
<dbReference type="EMBL" id="FZPD01000002">
    <property type="protein sequence ID" value="SNS79886.1"/>
    <property type="molecule type" value="Genomic_DNA"/>
</dbReference>
<dbReference type="InterPro" id="IPR051803">
    <property type="entry name" value="TA_system_RelE-like_toxin"/>
</dbReference>
<dbReference type="NCBIfam" id="TIGR02385">
    <property type="entry name" value="RelE_StbE"/>
    <property type="match status" value="1"/>
</dbReference>
<sequence>MGKIVWTDDAITDLKEIHDYISLDSLTAASRLSNSLVKRVEILQNYPESGRVVPEFGDKRIRELIKGNYRIVYRIVSEIEINILRIHHSARQLLK</sequence>
<evidence type="ECO:0000313" key="4">
    <source>
        <dbReference type="Proteomes" id="UP000198393"/>
    </source>
</evidence>
<reference evidence="3 4" key="1">
    <citation type="submission" date="2017-06" db="EMBL/GenBank/DDBJ databases">
        <authorList>
            <person name="Kim H.J."/>
            <person name="Triplett B.A."/>
        </authorList>
    </citation>
    <scope>NUCLEOTIDE SEQUENCE [LARGE SCALE GENOMIC DNA]</scope>
    <source>
        <strain evidence="3 4">DSM 19307</strain>
    </source>
</reference>
<dbReference type="SUPFAM" id="SSF143011">
    <property type="entry name" value="RelE-like"/>
    <property type="match status" value="1"/>
</dbReference>
<evidence type="ECO:0000256" key="2">
    <source>
        <dbReference type="ARBA" id="ARBA00022649"/>
    </source>
</evidence>
<accession>A0A239HEN8</accession>
<dbReference type="PANTHER" id="PTHR33755:SF5">
    <property type="entry name" value="TYPE II TOXIN-ANTITOXIN SYSTEM RELE_PARE FAMILY TOXIN"/>
    <property type="match status" value="1"/>
</dbReference>
<proteinExistence type="inferred from homology"/>
<dbReference type="PANTHER" id="PTHR33755">
    <property type="entry name" value="TOXIN PARE1-RELATED"/>
    <property type="match status" value="1"/>
</dbReference>
<gene>
    <name evidence="3" type="ORF">SAMN05421640_1277</name>
</gene>
<protein>
    <submittedName>
        <fullName evidence="3">Addiction module toxin, RelE/StbE family</fullName>
    </submittedName>
</protein>
<evidence type="ECO:0000256" key="1">
    <source>
        <dbReference type="ARBA" id="ARBA00006226"/>
    </source>
</evidence>
<dbReference type="AlphaFoldDB" id="A0A239HEN8"/>
<dbReference type="Gene3D" id="3.30.2310.20">
    <property type="entry name" value="RelE-like"/>
    <property type="match status" value="1"/>
</dbReference>
<dbReference type="Proteomes" id="UP000198393">
    <property type="component" value="Unassembled WGS sequence"/>
</dbReference>
<name>A0A239HEN8_EKHLU</name>
<dbReference type="InterPro" id="IPR035093">
    <property type="entry name" value="RelE/ParE_toxin_dom_sf"/>
</dbReference>
<dbReference type="OrthoDB" id="5574284at2"/>
<keyword evidence="4" id="KW-1185">Reference proteome</keyword>
<keyword evidence="2" id="KW-1277">Toxin-antitoxin system</keyword>
<dbReference type="RefSeq" id="WP_089356023.1">
    <property type="nucleotide sequence ID" value="NZ_FZPD01000002.1"/>
</dbReference>
<dbReference type="InterPro" id="IPR007712">
    <property type="entry name" value="RelE/ParE_toxin"/>
</dbReference>